<reference evidence="2" key="1">
    <citation type="journal article" date="2019" name="bioRxiv">
        <title>The Genome of the Zebra Mussel, Dreissena polymorpha: A Resource for Invasive Species Research.</title>
        <authorList>
            <person name="McCartney M.A."/>
            <person name="Auch B."/>
            <person name="Kono T."/>
            <person name="Mallez S."/>
            <person name="Zhang Y."/>
            <person name="Obille A."/>
            <person name="Becker A."/>
            <person name="Abrahante J.E."/>
            <person name="Garbe J."/>
            <person name="Badalamenti J.P."/>
            <person name="Herman A."/>
            <person name="Mangelson H."/>
            <person name="Liachko I."/>
            <person name="Sullivan S."/>
            <person name="Sone E.D."/>
            <person name="Koren S."/>
            <person name="Silverstein K.A.T."/>
            <person name="Beckman K.B."/>
            <person name="Gohl D.M."/>
        </authorList>
    </citation>
    <scope>NUCLEOTIDE SEQUENCE</scope>
    <source>
        <strain evidence="2">Duluth1</strain>
        <tissue evidence="2">Whole animal</tissue>
    </source>
</reference>
<comment type="caution">
    <text evidence="2">The sequence shown here is derived from an EMBL/GenBank/DDBJ whole genome shotgun (WGS) entry which is preliminary data.</text>
</comment>
<feature type="signal peptide" evidence="1">
    <location>
        <begin position="1"/>
        <end position="23"/>
    </location>
</feature>
<gene>
    <name evidence="2" type="ORF">DPMN_135350</name>
</gene>
<keyword evidence="3" id="KW-1185">Reference proteome</keyword>
<dbReference type="EMBL" id="JAIWYP010000006">
    <property type="protein sequence ID" value="KAH3807018.1"/>
    <property type="molecule type" value="Genomic_DNA"/>
</dbReference>
<proteinExistence type="predicted"/>
<sequence>MFGRTTRLAIDAVLVILGQRVGGASPSGYMRQLELHLADAFKRKTAMWALKPSTAIICCRVPSYRYRKCSVFRRLRFPTSPPRT</sequence>
<dbReference type="Proteomes" id="UP000828390">
    <property type="component" value="Unassembled WGS sequence"/>
</dbReference>
<feature type="chain" id="PRO_5038624635" evidence="1">
    <location>
        <begin position="24"/>
        <end position="84"/>
    </location>
</feature>
<dbReference type="AlphaFoldDB" id="A0A9D4JFQ1"/>
<accession>A0A9D4JFQ1</accession>
<evidence type="ECO:0000313" key="2">
    <source>
        <dbReference type="EMBL" id="KAH3807018.1"/>
    </source>
</evidence>
<reference evidence="2" key="2">
    <citation type="submission" date="2020-11" db="EMBL/GenBank/DDBJ databases">
        <authorList>
            <person name="McCartney M.A."/>
            <person name="Auch B."/>
            <person name="Kono T."/>
            <person name="Mallez S."/>
            <person name="Becker A."/>
            <person name="Gohl D.M."/>
            <person name="Silverstein K.A.T."/>
            <person name="Koren S."/>
            <person name="Bechman K.B."/>
            <person name="Herman A."/>
            <person name="Abrahante J.E."/>
            <person name="Garbe J."/>
        </authorList>
    </citation>
    <scope>NUCLEOTIDE SEQUENCE</scope>
    <source>
        <strain evidence="2">Duluth1</strain>
        <tissue evidence="2">Whole animal</tissue>
    </source>
</reference>
<evidence type="ECO:0000256" key="1">
    <source>
        <dbReference type="SAM" id="SignalP"/>
    </source>
</evidence>
<organism evidence="2 3">
    <name type="scientific">Dreissena polymorpha</name>
    <name type="common">Zebra mussel</name>
    <name type="synonym">Mytilus polymorpha</name>
    <dbReference type="NCBI Taxonomy" id="45954"/>
    <lineage>
        <taxon>Eukaryota</taxon>
        <taxon>Metazoa</taxon>
        <taxon>Spiralia</taxon>
        <taxon>Lophotrochozoa</taxon>
        <taxon>Mollusca</taxon>
        <taxon>Bivalvia</taxon>
        <taxon>Autobranchia</taxon>
        <taxon>Heteroconchia</taxon>
        <taxon>Euheterodonta</taxon>
        <taxon>Imparidentia</taxon>
        <taxon>Neoheterodontei</taxon>
        <taxon>Myida</taxon>
        <taxon>Dreissenoidea</taxon>
        <taxon>Dreissenidae</taxon>
        <taxon>Dreissena</taxon>
    </lineage>
</organism>
<name>A0A9D4JFQ1_DREPO</name>
<evidence type="ECO:0000313" key="3">
    <source>
        <dbReference type="Proteomes" id="UP000828390"/>
    </source>
</evidence>
<keyword evidence="1" id="KW-0732">Signal</keyword>
<protein>
    <submittedName>
        <fullName evidence="2">Uncharacterized protein</fullName>
    </submittedName>
</protein>